<keyword evidence="5" id="KW-1185">Reference proteome</keyword>
<dbReference type="PANTHER" id="PTHR47256:SF1">
    <property type="entry name" value="ZN(II)2CYS6 TRANSCRIPTION FACTOR (EUROFUNG)"/>
    <property type="match status" value="1"/>
</dbReference>
<dbReference type="PROSITE" id="PS00463">
    <property type="entry name" value="ZN2_CY6_FUNGAL_1"/>
    <property type="match status" value="1"/>
</dbReference>
<dbReference type="CDD" id="cd12148">
    <property type="entry name" value="fungal_TF_MHR"/>
    <property type="match status" value="1"/>
</dbReference>
<name>A0AA39YI59_9PEZI</name>
<feature type="region of interest" description="Disordered" evidence="2">
    <location>
        <begin position="1"/>
        <end position="66"/>
    </location>
</feature>
<evidence type="ECO:0000256" key="2">
    <source>
        <dbReference type="SAM" id="MobiDB-lite"/>
    </source>
</evidence>
<gene>
    <name evidence="4" type="ORF">B0T16DRAFT_323245</name>
</gene>
<dbReference type="InterPro" id="IPR001138">
    <property type="entry name" value="Zn2Cys6_DnaBD"/>
</dbReference>
<evidence type="ECO:0000259" key="3">
    <source>
        <dbReference type="PROSITE" id="PS50048"/>
    </source>
</evidence>
<dbReference type="GO" id="GO:0000981">
    <property type="term" value="F:DNA-binding transcription factor activity, RNA polymerase II-specific"/>
    <property type="evidence" value="ECO:0007669"/>
    <property type="project" value="InterPro"/>
</dbReference>
<dbReference type="Proteomes" id="UP001174936">
    <property type="component" value="Unassembled WGS sequence"/>
</dbReference>
<comment type="caution">
    <text evidence="4">The sequence shown here is derived from an EMBL/GenBank/DDBJ whole genome shotgun (WGS) entry which is preliminary data.</text>
</comment>
<dbReference type="SUPFAM" id="SSF57701">
    <property type="entry name" value="Zn2/Cys6 DNA-binding domain"/>
    <property type="match status" value="1"/>
</dbReference>
<evidence type="ECO:0000313" key="5">
    <source>
        <dbReference type="Proteomes" id="UP001174936"/>
    </source>
</evidence>
<dbReference type="PANTHER" id="PTHR47256">
    <property type="entry name" value="ZN(II)2CYS6 TRANSCRIPTION FACTOR (EUROFUNG)-RELATED"/>
    <property type="match status" value="1"/>
</dbReference>
<dbReference type="InterPro" id="IPR053187">
    <property type="entry name" value="Notoamide_regulator"/>
</dbReference>
<accession>A0AA39YI59</accession>
<evidence type="ECO:0000313" key="4">
    <source>
        <dbReference type="EMBL" id="KAK0653068.1"/>
    </source>
</evidence>
<dbReference type="Pfam" id="PF00172">
    <property type="entry name" value="Zn_clus"/>
    <property type="match status" value="1"/>
</dbReference>
<reference evidence="4" key="1">
    <citation type="submission" date="2023-06" db="EMBL/GenBank/DDBJ databases">
        <title>Genome-scale phylogeny and comparative genomics of the fungal order Sordariales.</title>
        <authorList>
            <consortium name="Lawrence Berkeley National Laboratory"/>
            <person name="Hensen N."/>
            <person name="Bonometti L."/>
            <person name="Westerberg I."/>
            <person name="Brannstrom I.O."/>
            <person name="Guillou S."/>
            <person name="Cros-Aarteil S."/>
            <person name="Calhoun S."/>
            <person name="Haridas S."/>
            <person name="Kuo A."/>
            <person name="Mondo S."/>
            <person name="Pangilinan J."/>
            <person name="Riley R."/>
            <person name="Labutti K."/>
            <person name="Andreopoulos B."/>
            <person name="Lipzen A."/>
            <person name="Chen C."/>
            <person name="Yanf M."/>
            <person name="Daum C."/>
            <person name="Ng V."/>
            <person name="Clum A."/>
            <person name="Steindorff A."/>
            <person name="Ohm R."/>
            <person name="Martin F."/>
            <person name="Silar P."/>
            <person name="Natvig D."/>
            <person name="Lalanne C."/>
            <person name="Gautier V."/>
            <person name="Ament-Velasquez S.L."/>
            <person name="Kruys A."/>
            <person name="Hutchinson M.I."/>
            <person name="Powell A.J."/>
            <person name="Barry K."/>
            <person name="Miller A.N."/>
            <person name="Grigoriev I.V."/>
            <person name="Debuchy R."/>
            <person name="Gladieux P."/>
            <person name="Thoren M.H."/>
            <person name="Johannesson H."/>
        </authorList>
    </citation>
    <scope>NUCLEOTIDE SEQUENCE</scope>
    <source>
        <strain evidence="4">SMH2532-1</strain>
    </source>
</reference>
<sequence>MASGSKPPFTAVVIAPKQLQPKPPQQRPQQPQLAPQNAGPHRRILPAGPPPREGPNGDVALRGGSRSKIVVPPKNVHVKGACDGCRTRKIKCSGSRPKCVACERSGATCNYAAGPSETHSQALKRKFGQLQEKSSIYEELCQLICKMPDNESTEIVRRLRAGDDVSTIVRQVKAGCLLLQLALSPESRFRYSFPYVPDMPVALRSPDNPYVGSSLFEASYSSSPSPRPEDLPEDSRCTYTKPYHVAEVVDVRFSKIHASRWTYVIDDDTLFRNLLRAYILHEHTTYPYIHIDSFMDGLASGDERFCSSLMVNVMMASACHCYQALPDRHKFWKPKSLGYQFLSEARRLWELEIKSGTPALTTVMAGILLNTEYNHNGMDSLGYTFLEQSLAMADHIGLFDPEVHRKIEDKRTRDLWEFCSWGLFVWSTVQCYYFYRKPLINIPVTPLPDPKQHPSWYGEVHLLYPVSPAPISAGHGYTIKANADLHVILHHTSLRAFHDGQSTLKLRWEEAMEFKRMLDDWFNNLPESLSPKSVVFPWHLKLHTMYYTAIHILFSSLIAPDALPSIATLTSLPPDVPISTAGEISGRAVMRLETVIRLYYLRHSFSFCDSFLVYFLSILARATLETMGTFTHKPVLDPQQIRILRSTVLLCMKGMNEQGQNNYIAEVVYRLIKSTLSPQDLDALQANVNLVELSEDDLFTAKQCRSQWPMPGIKVYDNPRDAAVDKSLDRLVKKYNEMTLEEDSERRRRESRRVEELE</sequence>
<dbReference type="PROSITE" id="PS50048">
    <property type="entry name" value="ZN2_CY6_FUNGAL_2"/>
    <property type="match status" value="1"/>
</dbReference>
<organism evidence="4 5">
    <name type="scientific">Cercophora newfieldiana</name>
    <dbReference type="NCBI Taxonomy" id="92897"/>
    <lineage>
        <taxon>Eukaryota</taxon>
        <taxon>Fungi</taxon>
        <taxon>Dikarya</taxon>
        <taxon>Ascomycota</taxon>
        <taxon>Pezizomycotina</taxon>
        <taxon>Sordariomycetes</taxon>
        <taxon>Sordariomycetidae</taxon>
        <taxon>Sordariales</taxon>
        <taxon>Lasiosphaeriaceae</taxon>
        <taxon>Cercophora</taxon>
    </lineage>
</organism>
<protein>
    <recommendedName>
        <fullName evidence="3">Zn(2)-C6 fungal-type domain-containing protein</fullName>
    </recommendedName>
</protein>
<keyword evidence="1" id="KW-0539">Nucleus</keyword>
<dbReference type="AlphaFoldDB" id="A0AA39YI59"/>
<dbReference type="InterPro" id="IPR036864">
    <property type="entry name" value="Zn2-C6_fun-type_DNA-bd_sf"/>
</dbReference>
<dbReference type="CDD" id="cd00067">
    <property type="entry name" value="GAL4"/>
    <property type="match status" value="1"/>
</dbReference>
<feature type="domain" description="Zn(2)-C6 fungal-type" evidence="3">
    <location>
        <begin position="81"/>
        <end position="111"/>
    </location>
</feature>
<dbReference type="GO" id="GO:0008270">
    <property type="term" value="F:zinc ion binding"/>
    <property type="evidence" value="ECO:0007669"/>
    <property type="project" value="InterPro"/>
</dbReference>
<evidence type="ECO:0000256" key="1">
    <source>
        <dbReference type="ARBA" id="ARBA00023242"/>
    </source>
</evidence>
<dbReference type="SMART" id="SM00066">
    <property type="entry name" value="GAL4"/>
    <property type="match status" value="1"/>
</dbReference>
<dbReference type="EMBL" id="JAULSV010000002">
    <property type="protein sequence ID" value="KAK0653068.1"/>
    <property type="molecule type" value="Genomic_DNA"/>
</dbReference>
<feature type="compositionally biased region" description="Low complexity" evidence="2">
    <location>
        <begin position="27"/>
        <end position="36"/>
    </location>
</feature>
<dbReference type="Gene3D" id="4.10.240.10">
    <property type="entry name" value="Zn(2)-C6 fungal-type DNA-binding domain"/>
    <property type="match status" value="1"/>
</dbReference>
<proteinExistence type="predicted"/>